<comment type="subunit">
    <text evidence="15">Homotetramer.</text>
</comment>
<dbReference type="EC" id="2.7.1.11" evidence="15"/>
<dbReference type="GO" id="GO:0006002">
    <property type="term" value="P:fructose 6-phosphate metabolic process"/>
    <property type="evidence" value="ECO:0007669"/>
    <property type="project" value="UniProtKB-UniRule"/>
</dbReference>
<feature type="binding site" description="in other chain" evidence="15">
    <location>
        <position position="212"/>
    </location>
    <ligand>
        <name>ADP</name>
        <dbReference type="ChEBI" id="CHEBI:456216"/>
        <note>allosteric activator; ligand shared between dimeric partners</note>
    </ligand>
</feature>
<dbReference type="SUPFAM" id="SSF53784">
    <property type="entry name" value="Phosphofructokinase"/>
    <property type="match status" value="1"/>
</dbReference>
<proteinExistence type="inferred from homology"/>
<protein>
    <recommendedName>
        <fullName evidence="15">ATP-dependent 6-phosphofructokinase</fullName>
        <shortName evidence="15">ATP-PFK</shortName>
        <shortName evidence="15">Phosphofructokinase</shortName>
        <ecNumber evidence="15">2.7.1.11</ecNumber>
    </recommendedName>
    <alternativeName>
        <fullName evidence="15">Phosphohexokinase</fullName>
    </alternativeName>
</protein>
<evidence type="ECO:0000256" key="10">
    <source>
        <dbReference type="ARBA" id="ARBA00022777"/>
    </source>
</evidence>
<evidence type="ECO:0000256" key="11">
    <source>
        <dbReference type="ARBA" id="ARBA00022840"/>
    </source>
</evidence>
<dbReference type="Gene3D" id="3.40.50.450">
    <property type="match status" value="1"/>
</dbReference>
<comment type="function">
    <text evidence="2 15">Catalyzes the phosphorylation of D-fructose 6-phosphate to fructose 1,6-bisphosphate by ATP, the first committing step of glycolysis.</text>
</comment>
<evidence type="ECO:0000259" key="16">
    <source>
        <dbReference type="Pfam" id="PF00365"/>
    </source>
</evidence>
<reference evidence="17" key="1">
    <citation type="journal article" date="2014" name="Int. J. Syst. Evol. Microbiol.">
        <title>Complete genome sequence of Corynebacterium casei LMG S-19264T (=DSM 44701T), isolated from a smear-ripened cheese.</title>
        <authorList>
            <consortium name="US DOE Joint Genome Institute (JGI-PGF)"/>
            <person name="Walter F."/>
            <person name="Albersmeier A."/>
            <person name="Kalinowski J."/>
            <person name="Ruckert C."/>
        </authorList>
    </citation>
    <scope>NUCLEOTIDE SEQUENCE</scope>
    <source>
        <strain evidence="17">JCM 15325</strain>
    </source>
</reference>
<dbReference type="InterPro" id="IPR012003">
    <property type="entry name" value="ATP_PFK_prok-type"/>
</dbReference>
<evidence type="ECO:0000256" key="2">
    <source>
        <dbReference type="ARBA" id="ARBA00002659"/>
    </source>
</evidence>
<comment type="caution">
    <text evidence="17">The sequence shown here is derived from an EMBL/GenBank/DDBJ whole genome shotgun (WGS) entry which is preliminary data.</text>
</comment>
<feature type="binding site" description="in other chain" evidence="15">
    <location>
        <position position="223"/>
    </location>
    <ligand>
        <name>substrate</name>
        <note>ligand shared between dimeric partners</note>
    </ligand>
</feature>
<keyword evidence="10 15" id="KW-0418">Kinase</keyword>
<dbReference type="GO" id="GO:0030388">
    <property type="term" value="P:fructose 1,6-bisphosphate metabolic process"/>
    <property type="evidence" value="ECO:0007669"/>
    <property type="project" value="TreeGrafter"/>
</dbReference>
<dbReference type="PRINTS" id="PR00476">
    <property type="entry name" value="PHFRCTKINASE"/>
</dbReference>
<keyword evidence="6 15" id="KW-0021">Allosteric enzyme</keyword>
<evidence type="ECO:0000256" key="9">
    <source>
        <dbReference type="ARBA" id="ARBA00022741"/>
    </source>
</evidence>
<dbReference type="GO" id="GO:0048029">
    <property type="term" value="F:monosaccharide binding"/>
    <property type="evidence" value="ECO:0007669"/>
    <property type="project" value="TreeGrafter"/>
</dbReference>
<evidence type="ECO:0000256" key="15">
    <source>
        <dbReference type="HAMAP-Rule" id="MF_00339"/>
    </source>
</evidence>
<comment type="pathway">
    <text evidence="4 15">Carbohydrate degradation; glycolysis; D-glyceraldehyde 3-phosphate and glycerone phosphate from D-glucose: step 3/4.</text>
</comment>
<dbReference type="FunFam" id="3.40.50.450:FF:000001">
    <property type="entry name" value="ATP-dependent 6-phosphofructokinase"/>
    <property type="match status" value="1"/>
</dbReference>
<keyword evidence="9 15" id="KW-0547">Nucleotide-binding</keyword>
<comment type="catalytic activity">
    <reaction evidence="14 15">
        <text>beta-D-fructose 6-phosphate + ATP = beta-D-fructose 1,6-bisphosphate + ADP + H(+)</text>
        <dbReference type="Rhea" id="RHEA:16109"/>
        <dbReference type="ChEBI" id="CHEBI:15378"/>
        <dbReference type="ChEBI" id="CHEBI:30616"/>
        <dbReference type="ChEBI" id="CHEBI:32966"/>
        <dbReference type="ChEBI" id="CHEBI:57634"/>
        <dbReference type="ChEBI" id="CHEBI:456216"/>
        <dbReference type="EC" id="2.7.1.11"/>
    </reaction>
</comment>
<feature type="binding site" evidence="15">
    <location>
        <position position="244"/>
    </location>
    <ligand>
        <name>substrate</name>
        <note>ligand shared between dimeric partners</note>
    </ligand>
</feature>
<dbReference type="GO" id="GO:0005945">
    <property type="term" value="C:6-phosphofructokinase complex"/>
    <property type="evidence" value="ECO:0007669"/>
    <property type="project" value="TreeGrafter"/>
</dbReference>
<feature type="binding site" evidence="15">
    <location>
        <begin position="73"/>
        <end position="74"/>
    </location>
    <ligand>
        <name>ATP</name>
        <dbReference type="ChEBI" id="CHEBI:30616"/>
    </ligand>
</feature>
<comment type="activity regulation">
    <text evidence="15">Allosterically activated by ADP and other diphosphonucleosides, and allosterically inhibited by phosphoenolpyruvate.</text>
</comment>
<gene>
    <name evidence="15 17" type="primary">pfkA</name>
    <name evidence="17" type="ORF">GCM10007968_02540</name>
</gene>
<evidence type="ECO:0000256" key="14">
    <source>
        <dbReference type="ARBA" id="ARBA00048070"/>
    </source>
</evidence>
<dbReference type="PANTHER" id="PTHR13697">
    <property type="entry name" value="PHOSPHOFRUCTOKINASE"/>
    <property type="match status" value="1"/>
</dbReference>
<keyword evidence="11 15" id="KW-0067">ATP-binding</keyword>
<evidence type="ECO:0000256" key="7">
    <source>
        <dbReference type="ARBA" id="ARBA00022679"/>
    </source>
</evidence>
<dbReference type="NCBIfam" id="TIGR02482">
    <property type="entry name" value="PFKA_ATP"/>
    <property type="match status" value="1"/>
</dbReference>
<keyword evidence="7 15" id="KW-0808">Transferase</keyword>
<feature type="domain" description="Phosphofructokinase" evidence="16">
    <location>
        <begin position="4"/>
        <end position="276"/>
    </location>
</feature>
<dbReference type="PIRSF" id="PIRSF000532">
    <property type="entry name" value="ATP_PFK_prok"/>
    <property type="match status" value="1"/>
</dbReference>
<dbReference type="InterPro" id="IPR022953">
    <property type="entry name" value="ATP_PFK"/>
</dbReference>
<name>A0A917RX53_9BACL</name>
<evidence type="ECO:0000256" key="1">
    <source>
        <dbReference type="ARBA" id="ARBA00001946"/>
    </source>
</evidence>
<dbReference type="Pfam" id="PF00365">
    <property type="entry name" value="PFK"/>
    <property type="match status" value="1"/>
</dbReference>
<accession>A0A917RX53</accession>
<feature type="binding site" evidence="15">
    <location>
        <begin position="103"/>
        <end position="106"/>
    </location>
    <ligand>
        <name>ATP</name>
        <dbReference type="ChEBI" id="CHEBI:30616"/>
    </ligand>
</feature>
<feature type="active site" description="Proton acceptor" evidence="15">
    <location>
        <position position="128"/>
    </location>
</feature>
<keyword evidence="8 15" id="KW-0479">Metal-binding</keyword>
<feature type="binding site" description="in other chain" evidence="15">
    <location>
        <begin position="170"/>
        <end position="172"/>
    </location>
    <ligand>
        <name>substrate</name>
        <note>ligand shared between dimeric partners</note>
    </ligand>
</feature>
<keyword evidence="18" id="KW-1185">Reference proteome</keyword>
<evidence type="ECO:0000256" key="4">
    <source>
        <dbReference type="ARBA" id="ARBA00004679"/>
    </source>
</evidence>
<comment type="similarity">
    <text evidence="15">Belongs to the phosphofructokinase type A (PFKA) family. ATP-dependent PFK group I subfamily. Prokaryotic clade 'B1' sub-subfamily.</text>
</comment>
<feature type="binding site" description="in other chain" evidence="15">
    <location>
        <begin position="186"/>
        <end position="188"/>
    </location>
    <ligand>
        <name>ADP</name>
        <dbReference type="ChEBI" id="CHEBI:456216"/>
        <note>allosteric activator; ligand shared between dimeric partners</note>
    </ligand>
</feature>
<comment type="cofactor">
    <cofactor evidence="1 15">
        <name>Mg(2+)</name>
        <dbReference type="ChEBI" id="CHEBI:18420"/>
    </cofactor>
</comment>
<reference evidence="17" key="2">
    <citation type="submission" date="2020-09" db="EMBL/GenBank/DDBJ databases">
        <authorList>
            <person name="Sun Q."/>
            <person name="Ohkuma M."/>
        </authorList>
    </citation>
    <scope>NUCLEOTIDE SEQUENCE</scope>
    <source>
        <strain evidence="17">JCM 15325</strain>
    </source>
</reference>
<dbReference type="GO" id="GO:0061621">
    <property type="term" value="P:canonical glycolysis"/>
    <property type="evidence" value="ECO:0007669"/>
    <property type="project" value="TreeGrafter"/>
</dbReference>
<keyword evidence="13 15" id="KW-0324">Glycolysis</keyword>
<dbReference type="GO" id="GO:0042802">
    <property type="term" value="F:identical protein binding"/>
    <property type="evidence" value="ECO:0007669"/>
    <property type="project" value="TreeGrafter"/>
</dbReference>
<dbReference type="PROSITE" id="PS00433">
    <property type="entry name" value="PHOSPHOFRUCTOKINASE"/>
    <property type="match status" value="1"/>
</dbReference>
<evidence type="ECO:0000313" key="18">
    <source>
        <dbReference type="Proteomes" id="UP000654670"/>
    </source>
</evidence>
<dbReference type="Gene3D" id="3.40.50.460">
    <property type="entry name" value="Phosphofructokinase domain"/>
    <property type="match status" value="1"/>
</dbReference>
<evidence type="ECO:0000256" key="13">
    <source>
        <dbReference type="ARBA" id="ARBA00023152"/>
    </source>
</evidence>
<dbReference type="Proteomes" id="UP000654670">
    <property type="component" value="Unassembled WGS sequence"/>
</dbReference>
<organism evidence="17 18">
    <name type="scientific">Sporolactobacillus putidus</name>
    <dbReference type="NCBI Taxonomy" id="492735"/>
    <lineage>
        <taxon>Bacteria</taxon>
        <taxon>Bacillati</taxon>
        <taxon>Bacillota</taxon>
        <taxon>Bacilli</taxon>
        <taxon>Bacillales</taxon>
        <taxon>Sporolactobacillaceae</taxon>
        <taxon>Sporolactobacillus</taxon>
    </lineage>
</organism>
<dbReference type="FunFam" id="3.40.50.460:FF:000002">
    <property type="entry name" value="ATP-dependent 6-phosphofructokinase"/>
    <property type="match status" value="1"/>
</dbReference>
<dbReference type="GO" id="GO:0046872">
    <property type="term" value="F:metal ion binding"/>
    <property type="evidence" value="ECO:0007669"/>
    <property type="project" value="UniProtKB-KW"/>
</dbReference>
<evidence type="ECO:0000256" key="3">
    <source>
        <dbReference type="ARBA" id="ARBA00004496"/>
    </source>
</evidence>
<evidence type="ECO:0000256" key="8">
    <source>
        <dbReference type="ARBA" id="ARBA00022723"/>
    </source>
</evidence>
<dbReference type="InterPro" id="IPR000023">
    <property type="entry name" value="Phosphofructokinase_dom"/>
</dbReference>
<evidence type="ECO:0000256" key="12">
    <source>
        <dbReference type="ARBA" id="ARBA00022842"/>
    </source>
</evidence>
<evidence type="ECO:0000256" key="6">
    <source>
        <dbReference type="ARBA" id="ARBA00022533"/>
    </source>
</evidence>
<feature type="binding site" evidence="15">
    <location>
        <position position="12"/>
    </location>
    <ligand>
        <name>ATP</name>
        <dbReference type="ChEBI" id="CHEBI:30616"/>
    </ligand>
</feature>
<dbReference type="NCBIfam" id="NF002872">
    <property type="entry name" value="PRK03202.1"/>
    <property type="match status" value="1"/>
</dbReference>
<keyword evidence="12 15" id="KW-0460">Magnesium</keyword>
<feature type="binding site" description="in other chain" evidence="15">
    <location>
        <begin position="126"/>
        <end position="128"/>
    </location>
    <ligand>
        <name>substrate</name>
        <note>ligand shared between dimeric partners</note>
    </ligand>
</feature>
<dbReference type="AlphaFoldDB" id="A0A917RX53"/>
<feature type="binding site" evidence="15">
    <location>
        <position position="163"/>
    </location>
    <ligand>
        <name>substrate</name>
        <note>ligand shared between dimeric partners</note>
    </ligand>
</feature>
<feature type="binding site" evidence="15">
    <location>
        <position position="104"/>
    </location>
    <ligand>
        <name>Mg(2+)</name>
        <dbReference type="ChEBI" id="CHEBI:18420"/>
        <note>catalytic</note>
    </ligand>
</feature>
<dbReference type="HAMAP" id="MF_00339">
    <property type="entry name" value="Phosphofructokinase_I_B1"/>
    <property type="match status" value="1"/>
</dbReference>
<comment type="caution">
    <text evidence="15">Lacks conserved residue(s) required for the propagation of feature annotation.</text>
</comment>
<dbReference type="GO" id="GO:0005524">
    <property type="term" value="F:ATP binding"/>
    <property type="evidence" value="ECO:0007669"/>
    <property type="project" value="UniProtKB-UniRule"/>
</dbReference>
<dbReference type="EMBL" id="BMOK01000001">
    <property type="protein sequence ID" value="GGL42130.1"/>
    <property type="molecule type" value="Genomic_DNA"/>
</dbReference>
<dbReference type="GO" id="GO:0003872">
    <property type="term" value="F:6-phosphofructokinase activity"/>
    <property type="evidence" value="ECO:0007669"/>
    <property type="project" value="UniProtKB-UniRule"/>
</dbReference>
<dbReference type="GO" id="GO:0016208">
    <property type="term" value="F:AMP binding"/>
    <property type="evidence" value="ECO:0007669"/>
    <property type="project" value="TreeGrafter"/>
</dbReference>
<feature type="binding site" description="in other chain" evidence="15">
    <location>
        <begin position="250"/>
        <end position="253"/>
    </location>
    <ligand>
        <name>substrate</name>
        <note>ligand shared between dimeric partners</note>
    </ligand>
</feature>
<dbReference type="InterPro" id="IPR012828">
    <property type="entry name" value="PFKA_ATP_prok"/>
</dbReference>
<sequence length="320" mass="34516">MMKRIGVLTSGGDAPGMNAAIRAVVRAGIYRGVEVFGIYHGYKGLITGNIKKLEVSDVGDIVQRGGTILYTARCEEFKTEEGRAIAIEQLKKFGIEGLVVIGGDGSFMGGVKLTQLGFPTIGIPGTIDNDIPETDFTLGFDTALNTIIDAIDKIRDTATSHERRFIIEVMGRGCGDLAMWAGLADGAETIMIPEKKEDIDTIVERLNRGLQRGKKHNIIIVAEGVGSANDVAEAIKARANMDTRVTVLGHVQRGGAPTAFDRVLASRMGSKAVELLLTGEKGKMIAIQNNKIVAHDILDLLTKKHEFNNDLFQLAKELSI</sequence>
<dbReference type="InterPro" id="IPR015912">
    <property type="entry name" value="Phosphofructokinase_CS"/>
</dbReference>
<dbReference type="GO" id="GO:0070095">
    <property type="term" value="F:fructose-6-phosphate binding"/>
    <property type="evidence" value="ECO:0007669"/>
    <property type="project" value="TreeGrafter"/>
</dbReference>
<feature type="binding site" description="in other chain" evidence="15">
    <location>
        <begin position="214"/>
        <end position="216"/>
    </location>
    <ligand>
        <name>ADP</name>
        <dbReference type="ChEBI" id="CHEBI:456216"/>
        <note>allosteric activator; ligand shared between dimeric partners</note>
    </ligand>
</feature>
<feature type="binding site" description="in other chain" evidence="15">
    <location>
        <position position="155"/>
    </location>
    <ligand>
        <name>ADP</name>
        <dbReference type="ChEBI" id="CHEBI:456216"/>
        <note>allosteric activator; ligand shared between dimeric partners</note>
    </ligand>
</feature>
<keyword evidence="5 15" id="KW-0963">Cytoplasm</keyword>
<evidence type="ECO:0000313" key="17">
    <source>
        <dbReference type="EMBL" id="GGL42130.1"/>
    </source>
</evidence>
<evidence type="ECO:0000256" key="5">
    <source>
        <dbReference type="ARBA" id="ARBA00022490"/>
    </source>
</evidence>
<feature type="binding site" evidence="15">
    <location>
        <begin position="22"/>
        <end position="26"/>
    </location>
    <ligand>
        <name>ADP</name>
        <dbReference type="ChEBI" id="CHEBI:456216"/>
        <note>allosteric activator; ligand shared between dimeric partners</note>
    </ligand>
</feature>
<comment type="subcellular location">
    <subcellularLocation>
        <location evidence="3 15">Cytoplasm</location>
    </subcellularLocation>
</comment>
<dbReference type="InterPro" id="IPR035966">
    <property type="entry name" value="PKF_sf"/>
</dbReference>
<dbReference type="PANTHER" id="PTHR13697:SF4">
    <property type="entry name" value="ATP-DEPENDENT 6-PHOSPHOFRUCTOKINASE"/>
    <property type="match status" value="1"/>
</dbReference>